<evidence type="ECO:0000313" key="3">
    <source>
        <dbReference type="Proteomes" id="UP000230557"/>
    </source>
</evidence>
<sequence>MVNIQQSYQELKIRFGPKTARELLQDCLKQNDNNISKAARKLKCNRRTVMKALVKKEQNNLMDAKHIPNSQPRQTKPEIEALVLKWREQTKRGKKRLRKIFLDEEKITLPISTIGKILKRNNVKLRYKKRKHRSSNPQAYNFSSLMPFEKFQYDTKDYLDKQALK</sequence>
<dbReference type="GO" id="GO:0043565">
    <property type="term" value="F:sequence-specific DNA binding"/>
    <property type="evidence" value="ECO:0007669"/>
    <property type="project" value="InterPro"/>
</dbReference>
<dbReference type="Proteomes" id="UP000230557">
    <property type="component" value="Unassembled WGS sequence"/>
</dbReference>
<accession>A0A2H0VEX1</accession>
<evidence type="ECO:0000313" key="2">
    <source>
        <dbReference type="EMBL" id="PIR97631.1"/>
    </source>
</evidence>
<protein>
    <recommendedName>
        <fullName evidence="1">DNA binding HTH domain-containing protein</fullName>
    </recommendedName>
</protein>
<gene>
    <name evidence="2" type="ORF">COT91_00565</name>
</gene>
<name>A0A2H0VEX1_9BACT</name>
<organism evidence="2 3">
    <name type="scientific">Candidatus Doudnabacteria bacterium CG10_big_fil_rev_8_21_14_0_10_41_10</name>
    <dbReference type="NCBI Taxonomy" id="1974551"/>
    <lineage>
        <taxon>Bacteria</taxon>
        <taxon>Candidatus Doudnaibacteriota</taxon>
    </lineage>
</organism>
<proteinExistence type="predicted"/>
<dbReference type="SUPFAM" id="SSF46689">
    <property type="entry name" value="Homeodomain-like"/>
    <property type="match status" value="1"/>
</dbReference>
<comment type="caution">
    <text evidence="2">The sequence shown here is derived from an EMBL/GenBank/DDBJ whole genome shotgun (WGS) entry which is preliminary data.</text>
</comment>
<dbReference type="Gene3D" id="1.10.10.60">
    <property type="entry name" value="Homeodomain-like"/>
    <property type="match status" value="1"/>
</dbReference>
<dbReference type="InterPro" id="IPR002197">
    <property type="entry name" value="HTH_Fis"/>
</dbReference>
<reference evidence="3" key="1">
    <citation type="submission" date="2017-09" db="EMBL/GenBank/DDBJ databases">
        <title>Depth-based differentiation of microbial function through sediment-hosted aquifers and enrichment of novel symbionts in the deep terrestrial subsurface.</title>
        <authorList>
            <person name="Probst A.J."/>
            <person name="Ladd B."/>
            <person name="Jarett J.K."/>
            <person name="Geller-Mcgrath D.E."/>
            <person name="Sieber C.M.K."/>
            <person name="Emerson J.B."/>
            <person name="Anantharaman K."/>
            <person name="Thomas B.C."/>
            <person name="Malmstrom R."/>
            <person name="Stieglmeier M."/>
            <person name="Klingl A."/>
            <person name="Woyke T."/>
            <person name="Ryan C.M."/>
            <person name="Banfield J.F."/>
        </authorList>
    </citation>
    <scope>NUCLEOTIDE SEQUENCE [LARGE SCALE GENOMIC DNA]</scope>
</reference>
<dbReference type="Pfam" id="PF02954">
    <property type="entry name" value="HTH_8"/>
    <property type="match status" value="1"/>
</dbReference>
<evidence type="ECO:0000259" key="1">
    <source>
        <dbReference type="Pfam" id="PF02954"/>
    </source>
</evidence>
<feature type="domain" description="DNA binding HTH" evidence="1">
    <location>
        <begin position="21"/>
        <end position="53"/>
    </location>
</feature>
<dbReference type="AlphaFoldDB" id="A0A2H0VEX1"/>
<dbReference type="EMBL" id="PFAJ01000006">
    <property type="protein sequence ID" value="PIR97631.1"/>
    <property type="molecule type" value="Genomic_DNA"/>
</dbReference>
<dbReference type="InterPro" id="IPR009057">
    <property type="entry name" value="Homeodomain-like_sf"/>
</dbReference>